<dbReference type="PANTHER" id="PTHR48475">
    <property type="entry name" value="RIBONUCLEASE H"/>
    <property type="match status" value="1"/>
</dbReference>
<accession>A0A6L2M0M6</accession>
<dbReference type="InterPro" id="IPR043128">
    <property type="entry name" value="Rev_trsase/Diguanyl_cyclase"/>
</dbReference>
<evidence type="ECO:0000256" key="1">
    <source>
        <dbReference type="SAM" id="Coils"/>
    </source>
</evidence>
<keyword evidence="5" id="KW-0808">Transferase</keyword>
<feature type="region of interest" description="Disordered" evidence="2">
    <location>
        <begin position="493"/>
        <end position="530"/>
    </location>
</feature>
<proteinExistence type="predicted"/>
<sequence length="1066" mass="122323">MGRDTVQLEPAVSTISHEYLLEFTSRSKGKDCGFPGRQVIGAAKVSHFEINFRVLNIVPTLSLFRLFYILSFNFGWMSFIKRPGKNTPQCYTKPLDSLKIRTTDSSGWTRGYFLLLRTGAQVLQRMRCQPRTPIPRRYGFVQFDPCSKPHQDMNAPPKVLRRDHSDSQPIHSTIRGKSLAVMGLGMGSICHVPMSRDTPMDVSDSDPLSFANPLSIPTENVAQSFKGAANAGDPESENTSFTSMAMKNKIRNLEALLEAETDMKKTVEAKNAELRKELENLRALFSDLQVSNDRLSQQRYAEIDARLDALSIDIDEELYPHMLTAIAGRRWVVGYGLRLAIMNYGELIELRQVFVDVVSAGIAKDVIMASLHLESDTGDDAPQGIHELCLSSSQLKIPVYQEVGDHKDPWAFKEDILLVDAIATNDFCEEYYKDILPIIIDKVRCDKRKKVHARLDASNEDCPEDRECFRDVEESYDNSYSHSYHDRDRSCHIKRKRDNESPLSSVSKSDSSDERYQKSKSKRHKPTDEDDLTRPWIYEEEDPFTPRICNFKSLRRTRMPNNVTTYDGTGTQRITSKFSRRQHTWNESVDSYTDLKAAFLAYFMQKKKYVKDLVEIYNIKQKDGETIKDFMEWFKVETGCMKGALNTMEEMVINTTAFIRGEAVAAGKKKGYHQIQLAESDEEKTAFHTGQRVNCYTKMPFDLKNVGATYQRLMDKAFDSQIEAEKAFKQLKQHLSELPMLVAPKPKEELIVYLSASYGVISAVLMTERRAIQTPVYFVSRALQVLKLNYTLMEKLVLSLIFTAMRLRRMTKKIERHASRTQYHVPAKDVGERTEKSIQEKEVTTVVEENRPTWMTLIMEYLKESTLPSDRKEARKLRIKARQYELLEGVVYNRSFLTSWLRCIRPLQSEYVIREIHDGSYIIHVGPQKSKLELKGRNQGPPGRGKQELAVIPVEIRMPTYRTAVVDIICNDEEPRLNLDLLEGRRECAMIRKAKAKLKMTKYNNARVRGVTFKPGDFVYHSNDAIHVVEGKKLGPKWKGPYEVTEALEDRAYKLRSTDGTVLPRT</sequence>
<keyword evidence="3" id="KW-1133">Transmembrane helix</keyword>
<dbReference type="InterPro" id="IPR043502">
    <property type="entry name" value="DNA/RNA_pol_sf"/>
</dbReference>
<evidence type="ECO:0000256" key="2">
    <source>
        <dbReference type="SAM" id="MobiDB-lite"/>
    </source>
</evidence>
<keyword evidence="5" id="KW-0548">Nucleotidyltransferase</keyword>
<feature type="transmembrane region" description="Helical" evidence="3">
    <location>
        <begin position="54"/>
        <end position="76"/>
    </location>
</feature>
<name>A0A6L2M0M6_TANCI</name>
<evidence type="ECO:0000313" key="5">
    <source>
        <dbReference type="EMBL" id="GEU66979.1"/>
    </source>
</evidence>
<feature type="domain" description="Reverse transcriptase/retrotransposon-derived protein RNase H-like" evidence="4">
    <location>
        <begin position="723"/>
        <end position="811"/>
    </location>
</feature>
<keyword evidence="3" id="KW-0472">Membrane</keyword>
<dbReference type="GO" id="GO:0003964">
    <property type="term" value="F:RNA-directed DNA polymerase activity"/>
    <property type="evidence" value="ECO:0007669"/>
    <property type="project" value="UniProtKB-KW"/>
</dbReference>
<evidence type="ECO:0000259" key="4">
    <source>
        <dbReference type="Pfam" id="PF17919"/>
    </source>
</evidence>
<dbReference type="InterPro" id="IPR041577">
    <property type="entry name" value="RT_RNaseH_2"/>
</dbReference>
<keyword evidence="1" id="KW-0175">Coiled coil</keyword>
<dbReference type="Gene3D" id="3.10.10.10">
    <property type="entry name" value="HIV Type 1 Reverse Transcriptase, subunit A, domain 1"/>
    <property type="match status" value="1"/>
</dbReference>
<dbReference type="AlphaFoldDB" id="A0A6L2M0M6"/>
<dbReference type="Gene3D" id="3.30.70.270">
    <property type="match status" value="1"/>
</dbReference>
<evidence type="ECO:0000256" key="3">
    <source>
        <dbReference type="SAM" id="Phobius"/>
    </source>
</evidence>
<keyword evidence="5" id="KW-0695">RNA-directed DNA polymerase</keyword>
<reference evidence="5" key="1">
    <citation type="journal article" date="2019" name="Sci. Rep.">
        <title>Draft genome of Tanacetum cinerariifolium, the natural source of mosquito coil.</title>
        <authorList>
            <person name="Yamashiro T."/>
            <person name="Shiraishi A."/>
            <person name="Satake H."/>
            <person name="Nakayama K."/>
        </authorList>
    </citation>
    <scope>NUCLEOTIDE SEQUENCE</scope>
</reference>
<dbReference type="PANTHER" id="PTHR48475:SF2">
    <property type="entry name" value="RIBONUCLEASE H"/>
    <property type="match status" value="1"/>
</dbReference>
<protein>
    <submittedName>
        <fullName evidence="5">Reverse transcriptase domain-containing protein</fullName>
    </submittedName>
</protein>
<gene>
    <name evidence="5" type="ORF">Tci_038957</name>
</gene>
<keyword evidence="3" id="KW-0812">Transmembrane</keyword>
<dbReference type="Pfam" id="PF17919">
    <property type="entry name" value="RT_RNaseH_2"/>
    <property type="match status" value="1"/>
</dbReference>
<organism evidence="5">
    <name type="scientific">Tanacetum cinerariifolium</name>
    <name type="common">Dalmatian daisy</name>
    <name type="synonym">Chrysanthemum cinerariifolium</name>
    <dbReference type="NCBI Taxonomy" id="118510"/>
    <lineage>
        <taxon>Eukaryota</taxon>
        <taxon>Viridiplantae</taxon>
        <taxon>Streptophyta</taxon>
        <taxon>Embryophyta</taxon>
        <taxon>Tracheophyta</taxon>
        <taxon>Spermatophyta</taxon>
        <taxon>Magnoliopsida</taxon>
        <taxon>eudicotyledons</taxon>
        <taxon>Gunneridae</taxon>
        <taxon>Pentapetalae</taxon>
        <taxon>asterids</taxon>
        <taxon>campanulids</taxon>
        <taxon>Asterales</taxon>
        <taxon>Asteraceae</taxon>
        <taxon>Asteroideae</taxon>
        <taxon>Anthemideae</taxon>
        <taxon>Anthemidinae</taxon>
        <taxon>Tanacetum</taxon>
    </lineage>
</organism>
<dbReference type="SUPFAM" id="SSF56672">
    <property type="entry name" value="DNA/RNA polymerases"/>
    <property type="match status" value="1"/>
</dbReference>
<comment type="caution">
    <text evidence="5">The sequence shown here is derived from an EMBL/GenBank/DDBJ whole genome shotgun (WGS) entry which is preliminary data.</text>
</comment>
<dbReference type="EMBL" id="BKCJ010005480">
    <property type="protein sequence ID" value="GEU66979.1"/>
    <property type="molecule type" value="Genomic_DNA"/>
</dbReference>
<feature type="coiled-coil region" evidence="1">
    <location>
        <begin position="250"/>
        <end position="298"/>
    </location>
</feature>